<feature type="region of interest" description="Disordered" evidence="1">
    <location>
        <begin position="1"/>
        <end position="21"/>
    </location>
</feature>
<accession>A0A316VAP0</accession>
<evidence type="ECO:0000313" key="4">
    <source>
        <dbReference type="Proteomes" id="UP000245771"/>
    </source>
</evidence>
<protein>
    <submittedName>
        <fullName evidence="3">CRAL/TRIO domain-containing protein</fullName>
    </submittedName>
</protein>
<dbReference type="InterPro" id="IPR036865">
    <property type="entry name" value="CRAL-TRIO_dom_sf"/>
</dbReference>
<name>A0A316VAP0_9BASI</name>
<dbReference type="PANTHER" id="PTHR46590">
    <property type="entry name" value="PHOSPHATIDYLINOSITOL TRANSFER PROTEIN CSR1-RELATED"/>
    <property type="match status" value="1"/>
</dbReference>
<dbReference type="InParanoid" id="A0A316VAP0"/>
<dbReference type="Pfam" id="PF03765">
    <property type="entry name" value="CRAL_TRIO_N"/>
    <property type="match status" value="1"/>
</dbReference>
<dbReference type="Gene3D" id="3.40.525.10">
    <property type="entry name" value="CRAL-TRIO lipid binding domain"/>
    <property type="match status" value="1"/>
</dbReference>
<dbReference type="FunCoup" id="A0A316VAP0">
    <property type="interactions" value="92"/>
</dbReference>
<evidence type="ECO:0000256" key="1">
    <source>
        <dbReference type="SAM" id="MobiDB-lite"/>
    </source>
</evidence>
<dbReference type="SMART" id="SM01100">
    <property type="entry name" value="CRAL_TRIO_N"/>
    <property type="match status" value="1"/>
</dbReference>
<dbReference type="InterPro" id="IPR001251">
    <property type="entry name" value="CRAL-TRIO_dom"/>
</dbReference>
<dbReference type="InterPro" id="IPR052432">
    <property type="entry name" value="PITP/CRAL-TRIO"/>
</dbReference>
<dbReference type="OrthoDB" id="43460at2759"/>
<feature type="domain" description="CRAL-TRIO" evidence="2">
    <location>
        <begin position="161"/>
        <end position="320"/>
    </location>
</feature>
<dbReference type="Proteomes" id="UP000245771">
    <property type="component" value="Unassembled WGS sequence"/>
</dbReference>
<dbReference type="SUPFAM" id="SSF52087">
    <property type="entry name" value="CRAL/TRIO domain"/>
    <property type="match status" value="1"/>
</dbReference>
<dbReference type="GeneID" id="37018810"/>
<proteinExistence type="predicted"/>
<dbReference type="Pfam" id="PF00650">
    <property type="entry name" value="CRAL_TRIO"/>
    <property type="match status" value="1"/>
</dbReference>
<dbReference type="SMART" id="SM00516">
    <property type="entry name" value="SEC14"/>
    <property type="match status" value="1"/>
</dbReference>
<feature type="non-terminal residue" evidence="3">
    <location>
        <position position="517"/>
    </location>
</feature>
<feature type="region of interest" description="Disordered" evidence="1">
    <location>
        <begin position="474"/>
        <end position="517"/>
    </location>
</feature>
<dbReference type="SUPFAM" id="SSF46938">
    <property type="entry name" value="CRAL/TRIO N-terminal domain"/>
    <property type="match status" value="1"/>
</dbReference>
<dbReference type="PANTHER" id="PTHR46590:SF1">
    <property type="entry name" value="PHOSPHATIDYLINOSITOL TRANSFER PROTEIN CSR1"/>
    <property type="match status" value="1"/>
</dbReference>
<dbReference type="EMBL" id="KZ819604">
    <property type="protein sequence ID" value="PWN34324.1"/>
    <property type="molecule type" value="Genomic_DNA"/>
</dbReference>
<feature type="compositionally biased region" description="Basic and acidic residues" evidence="1">
    <location>
        <begin position="490"/>
        <end position="501"/>
    </location>
</feature>
<dbReference type="RefSeq" id="XP_025354626.1">
    <property type="nucleotide sequence ID" value="XM_025497029.1"/>
</dbReference>
<dbReference type="InterPro" id="IPR011074">
    <property type="entry name" value="CRAL/TRIO_N_dom"/>
</dbReference>
<feature type="region of interest" description="Disordered" evidence="1">
    <location>
        <begin position="44"/>
        <end position="86"/>
    </location>
</feature>
<dbReference type="InterPro" id="IPR036273">
    <property type="entry name" value="CRAL/TRIO_N_dom_sf"/>
</dbReference>
<dbReference type="CDD" id="cd00170">
    <property type="entry name" value="SEC14"/>
    <property type="match status" value="1"/>
</dbReference>
<gene>
    <name evidence="3" type="ORF">FA14DRAFT_137055</name>
</gene>
<reference evidence="3 4" key="1">
    <citation type="journal article" date="2018" name="Mol. Biol. Evol.">
        <title>Broad Genomic Sampling Reveals a Smut Pathogenic Ancestry of the Fungal Clade Ustilaginomycotina.</title>
        <authorList>
            <person name="Kijpornyongpan T."/>
            <person name="Mondo S.J."/>
            <person name="Barry K."/>
            <person name="Sandor L."/>
            <person name="Lee J."/>
            <person name="Lipzen A."/>
            <person name="Pangilinan J."/>
            <person name="LaButti K."/>
            <person name="Hainaut M."/>
            <person name="Henrissat B."/>
            <person name="Grigoriev I.V."/>
            <person name="Spatafora J.W."/>
            <person name="Aime M.C."/>
        </authorList>
    </citation>
    <scope>NUCLEOTIDE SEQUENCE [LARGE SCALE GENOMIC DNA]</scope>
    <source>
        <strain evidence="3 4">MCA 3882</strain>
    </source>
</reference>
<feature type="compositionally biased region" description="Basic and acidic residues" evidence="1">
    <location>
        <begin position="61"/>
        <end position="86"/>
    </location>
</feature>
<organism evidence="3 4">
    <name type="scientific">Meira miltonrushii</name>
    <dbReference type="NCBI Taxonomy" id="1280837"/>
    <lineage>
        <taxon>Eukaryota</taxon>
        <taxon>Fungi</taxon>
        <taxon>Dikarya</taxon>
        <taxon>Basidiomycota</taxon>
        <taxon>Ustilaginomycotina</taxon>
        <taxon>Exobasidiomycetes</taxon>
        <taxon>Exobasidiales</taxon>
        <taxon>Brachybasidiaceae</taxon>
        <taxon>Meira</taxon>
    </lineage>
</organism>
<dbReference type="AlphaFoldDB" id="A0A316VAP0"/>
<evidence type="ECO:0000313" key="3">
    <source>
        <dbReference type="EMBL" id="PWN34324.1"/>
    </source>
</evidence>
<keyword evidence="4" id="KW-1185">Reference proteome</keyword>
<sequence>MAVKEIGMAEVPLPEGYAGNLTDEQDKKLKSLWLDFFKCCDEASGNKQKGEGEGLQEEEAGDAKDSGIPKGDEAKEEAKKQEEKAAMEALQKEYGSESLRNSFWRLVKFDDPDTIMLRFMRARKWDTTRAVAMLAGCIKWRLDNGVDDLAEQGDLVNGEKVEKFLEQQRSGKTYALGTALNEQPICYIHVARHYTFSQPGISMQKYVIYAMESFRLLIMPPNDKAVILFDMTGFGIRNMDWNCILFIVKCLEAYFPESLGIMLIHNAPWIFNQIWKALAPLLDPVVRSKIRFTKGPSDMEDKIPTERFLEPLKGNMKTKFEFIEPEKDDNKLHEDKEKRESTMKNYMDLAKEYEDATREWAEKGDNKASDKRQVLVKKLRVAQFEMEPYWRGKTVVHRAGQIDGQGIVTWVYEQKDGEAIRHVVGRRHCVAVMKREIKEIEEGSSIKDAEKKSEEAEQNSDWIKLYGDEKTARGAGAAGGAAAGGAAAAGEKEELPAKDSFEDAPQAPQEATAKAVN</sequence>
<evidence type="ECO:0000259" key="2">
    <source>
        <dbReference type="PROSITE" id="PS50191"/>
    </source>
</evidence>
<dbReference type="PROSITE" id="PS50191">
    <property type="entry name" value="CRAL_TRIO"/>
    <property type="match status" value="1"/>
</dbReference>